<reference evidence="3" key="2">
    <citation type="submission" date="2021-04" db="EMBL/GenBank/DDBJ databases">
        <authorList>
            <person name="Gilroy R."/>
        </authorList>
    </citation>
    <scope>NUCLEOTIDE SEQUENCE</scope>
    <source>
        <strain evidence="3">Gambia16-554</strain>
    </source>
</reference>
<protein>
    <submittedName>
        <fullName evidence="3">Ig-like domain-containing protein</fullName>
    </submittedName>
</protein>
<organism evidence="3 4">
    <name type="scientific">Candidatus Coprenecus stercoravium</name>
    <dbReference type="NCBI Taxonomy" id="2840735"/>
    <lineage>
        <taxon>Bacteria</taxon>
        <taxon>Pseudomonadati</taxon>
        <taxon>Bacteroidota</taxon>
        <taxon>Bacteroidia</taxon>
        <taxon>Bacteroidales</taxon>
        <taxon>Rikenellaceae</taxon>
        <taxon>Rikenellaceae incertae sedis</taxon>
        <taxon>Candidatus Coprenecus</taxon>
    </lineage>
</organism>
<comment type="caution">
    <text evidence="3">The sequence shown here is derived from an EMBL/GenBank/DDBJ whole genome shotgun (WGS) entry which is preliminary data.</text>
</comment>
<dbReference type="AlphaFoldDB" id="A0A9D2GRR1"/>
<evidence type="ECO:0000313" key="4">
    <source>
        <dbReference type="Proteomes" id="UP000824115"/>
    </source>
</evidence>
<accession>A0A9D2GRR1</accession>
<dbReference type="InterPro" id="IPR008964">
    <property type="entry name" value="Invasin/intimin_cell_adhesion"/>
</dbReference>
<name>A0A9D2GRR1_9BACT</name>
<dbReference type="InterPro" id="IPR003343">
    <property type="entry name" value="Big_2"/>
</dbReference>
<gene>
    <name evidence="3" type="ORF">IAC04_07750</name>
</gene>
<reference evidence="3" key="1">
    <citation type="journal article" date="2021" name="PeerJ">
        <title>Extensive microbial diversity within the chicken gut microbiome revealed by metagenomics and culture.</title>
        <authorList>
            <person name="Gilroy R."/>
            <person name="Ravi A."/>
            <person name="Getino M."/>
            <person name="Pursley I."/>
            <person name="Horton D.L."/>
            <person name="Alikhan N.F."/>
            <person name="Baker D."/>
            <person name="Gharbi K."/>
            <person name="Hall N."/>
            <person name="Watson M."/>
            <person name="Adriaenssens E.M."/>
            <person name="Foster-Nyarko E."/>
            <person name="Jarju S."/>
            <person name="Secka A."/>
            <person name="Antonio M."/>
            <person name="Oren A."/>
            <person name="Chaudhuri R.R."/>
            <person name="La Ragione R."/>
            <person name="Hildebrand F."/>
            <person name="Pallen M.J."/>
        </authorList>
    </citation>
    <scope>NUCLEOTIDE SEQUENCE</scope>
    <source>
        <strain evidence="3">Gambia16-554</strain>
    </source>
</reference>
<proteinExistence type="predicted"/>
<dbReference type="EMBL" id="DXAW01000130">
    <property type="protein sequence ID" value="HIZ86368.1"/>
    <property type="molecule type" value="Genomic_DNA"/>
</dbReference>
<dbReference type="SMART" id="SM00635">
    <property type="entry name" value="BID_2"/>
    <property type="match status" value="1"/>
</dbReference>
<evidence type="ECO:0000259" key="2">
    <source>
        <dbReference type="SMART" id="SM00635"/>
    </source>
</evidence>
<feature type="domain" description="BIG2" evidence="2">
    <location>
        <begin position="44"/>
        <end position="122"/>
    </location>
</feature>
<evidence type="ECO:0000256" key="1">
    <source>
        <dbReference type="SAM" id="MobiDB-lite"/>
    </source>
</evidence>
<dbReference type="Pfam" id="PF02368">
    <property type="entry name" value="Big_2"/>
    <property type="match status" value="1"/>
</dbReference>
<dbReference type="Gene3D" id="2.60.40.1080">
    <property type="match status" value="1"/>
</dbReference>
<feature type="compositionally biased region" description="Basic and acidic residues" evidence="1">
    <location>
        <begin position="1"/>
        <end position="11"/>
    </location>
</feature>
<evidence type="ECO:0000313" key="3">
    <source>
        <dbReference type="EMBL" id="HIZ86368.1"/>
    </source>
</evidence>
<sequence length="416" mass="45845">MSFHSCERVDPENPDNPGTDTIINGNDTIITSGEDTVIHEPNPGVEKIVIESSSSTIRLYEGETEQLEAEVTADEDAEYTLHWRSTDTEVATVSEGLVKAVAAGKAKIIAYVSDVADTVDVVVMSEEIPESDDPRVGDFFYSDGSWASRLDSDKEVIGIVYWVGDPTSTDPTLRKEHPGCTHGLVCAITEVRTPWQSKQANYVDGSGYANYVGTWILENTDYEGPFADATNSAAFDGKYFPHLNYTIGYNNTKGLEEFNRQPRNREQWPLEVVSACQDYREKYPTPRNTSDWYIPSIKEMAMMISEELGYSKIDYGDGSNAKYPLPDEGTFNAINSSLMSVPNAELMGENGIDASTEYYGMTIEFKLSSYITSTEVTAGAHSVWAVGYSDQSIVGSELGTSKKSSVNGLVRFIFAF</sequence>
<dbReference type="SUPFAM" id="SSF49373">
    <property type="entry name" value="Invasin/intimin cell-adhesion fragments"/>
    <property type="match status" value="1"/>
</dbReference>
<feature type="region of interest" description="Disordered" evidence="1">
    <location>
        <begin position="1"/>
        <end position="22"/>
    </location>
</feature>
<dbReference type="Proteomes" id="UP000824115">
    <property type="component" value="Unassembled WGS sequence"/>
</dbReference>